<keyword evidence="8" id="KW-1003">Cell membrane</keyword>
<dbReference type="GO" id="GO:0004605">
    <property type="term" value="F:phosphatidate cytidylyltransferase activity"/>
    <property type="evidence" value="ECO:0007669"/>
    <property type="project" value="UniProtKB-EC"/>
</dbReference>
<comment type="pathway">
    <text evidence="3 18">Phospholipid metabolism; CDP-diacylglycerol biosynthesis; CDP-diacylglycerol from sn-glycerol 3-phosphate: step 3/3.</text>
</comment>
<evidence type="ECO:0000256" key="5">
    <source>
        <dbReference type="ARBA" id="ARBA00010185"/>
    </source>
</evidence>
<feature type="transmembrane region" description="Helical" evidence="19">
    <location>
        <begin position="47"/>
        <end position="66"/>
    </location>
</feature>
<evidence type="ECO:0000256" key="9">
    <source>
        <dbReference type="ARBA" id="ARBA00022516"/>
    </source>
</evidence>
<evidence type="ECO:0000256" key="12">
    <source>
        <dbReference type="ARBA" id="ARBA00022695"/>
    </source>
</evidence>
<organism evidence="20 21">
    <name type="scientific">Bacillus kandeliae</name>
    <dbReference type="NCBI Taxonomy" id="3129297"/>
    <lineage>
        <taxon>Bacteria</taxon>
        <taxon>Bacillati</taxon>
        <taxon>Bacillota</taxon>
        <taxon>Bacilli</taxon>
        <taxon>Bacillales</taxon>
        <taxon>Bacillaceae</taxon>
        <taxon>Bacillus</taxon>
    </lineage>
</organism>
<evidence type="ECO:0000256" key="14">
    <source>
        <dbReference type="ARBA" id="ARBA00023098"/>
    </source>
</evidence>
<gene>
    <name evidence="20" type="ORF">WDJ61_06985</name>
</gene>
<evidence type="ECO:0000256" key="3">
    <source>
        <dbReference type="ARBA" id="ARBA00005119"/>
    </source>
</evidence>
<keyword evidence="13 19" id="KW-1133">Transmembrane helix</keyword>
<feature type="transmembrane region" description="Helical" evidence="19">
    <location>
        <begin position="108"/>
        <end position="126"/>
    </location>
</feature>
<feature type="transmembrane region" description="Helical" evidence="19">
    <location>
        <begin position="6"/>
        <end position="35"/>
    </location>
</feature>
<evidence type="ECO:0000256" key="1">
    <source>
        <dbReference type="ARBA" id="ARBA00001698"/>
    </source>
</evidence>
<keyword evidence="10 18" id="KW-0808">Transferase</keyword>
<evidence type="ECO:0000256" key="8">
    <source>
        <dbReference type="ARBA" id="ARBA00022475"/>
    </source>
</evidence>
<keyword evidence="21" id="KW-1185">Reference proteome</keyword>
<dbReference type="RefSeq" id="WP_338754055.1">
    <property type="nucleotide sequence ID" value="NZ_CP147404.1"/>
</dbReference>
<feature type="transmembrane region" description="Helical" evidence="19">
    <location>
        <begin position="78"/>
        <end position="96"/>
    </location>
</feature>
<feature type="transmembrane region" description="Helical" evidence="19">
    <location>
        <begin position="174"/>
        <end position="192"/>
    </location>
</feature>
<evidence type="ECO:0000256" key="19">
    <source>
        <dbReference type="SAM" id="Phobius"/>
    </source>
</evidence>
<evidence type="ECO:0000256" key="18">
    <source>
        <dbReference type="RuleBase" id="RU003938"/>
    </source>
</evidence>
<comment type="pathway">
    <text evidence="4">Lipid metabolism.</text>
</comment>
<evidence type="ECO:0000313" key="20">
    <source>
        <dbReference type="EMBL" id="WXB94365.1"/>
    </source>
</evidence>
<dbReference type="PROSITE" id="PS01315">
    <property type="entry name" value="CDS"/>
    <property type="match status" value="1"/>
</dbReference>
<evidence type="ECO:0000256" key="4">
    <source>
        <dbReference type="ARBA" id="ARBA00005189"/>
    </source>
</evidence>
<keyword evidence="15 19" id="KW-0472">Membrane</keyword>
<protein>
    <recommendedName>
        <fullName evidence="7 18">Phosphatidate cytidylyltransferase</fullName>
        <ecNumber evidence="6 18">2.7.7.41</ecNumber>
    </recommendedName>
</protein>
<evidence type="ECO:0000256" key="16">
    <source>
        <dbReference type="ARBA" id="ARBA00023209"/>
    </source>
</evidence>
<dbReference type="InterPro" id="IPR000374">
    <property type="entry name" value="PC_trans"/>
</dbReference>
<evidence type="ECO:0000256" key="15">
    <source>
        <dbReference type="ARBA" id="ARBA00023136"/>
    </source>
</evidence>
<accession>A0ABZ2NAQ9</accession>
<keyword evidence="11 18" id="KW-0812">Transmembrane</keyword>
<evidence type="ECO:0000256" key="11">
    <source>
        <dbReference type="ARBA" id="ARBA00022692"/>
    </source>
</evidence>
<keyword evidence="16" id="KW-0594">Phospholipid biosynthesis</keyword>
<dbReference type="Proteomes" id="UP001387364">
    <property type="component" value="Chromosome"/>
</dbReference>
<sequence length="263" mass="29033">MKQRIITAVIAAAVFLPIVLYGGWPFLLLAFLMAVIGLGEALRMKQISLASVPGILSIIMLAILLIPNKMSSVIEQAGYDKLQLMLLMVLWLLVYMVMSKNRFTFEDVGFCVLSVLYIGFGFYYFMETREAGVVFIFFALFITWATDSGAYFIGRSFGKHKLWPEISPKKTIEGSVGGILSAVVVAALFYFFADIDIALAQLLIGTVILSAFGQIGDLAESALKRHFGVKDSGTILPGHGGILDRVDSWLFVFPLIHILQFVN</sequence>
<evidence type="ECO:0000256" key="7">
    <source>
        <dbReference type="ARBA" id="ARBA00019373"/>
    </source>
</evidence>
<keyword evidence="17" id="KW-1208">Phospholipid metabolism</keyword>
<comment type="catalytic activity">
    <reaction evidence="1 18">
        <text>a 1,2-diacyl-sn-glycero-3-phosphate + CTP + H(+) = a CDP-1,2-diacyl-sn-glycerol + diphosphate</text>
        <dbReference type="Rhea" id="RHEA:16229"/>
        <dbReference type="ChEBI" id="CHEBI:15378"/>
        <dbReference type="ChEBI" id="CHEBI:33019"/>
        <dbReference type="ChEBI" id="CHEBI:37563"/>
        <dbReference type="ChEBI" id="CHEBI:58332"/>
        <dbReference type="ChEBI" id="CHEBI:58608"/>
        <dbReference type="EC" id="2.7.7.41"/>
    </reaction>
</comment>
<dbReference type="Pfam" id="PF01148">
    <property type="entry name" value="CTP_transf_1"/>
    <property type="match status" value="1"/>
</dbReference>
<evidence type="ECO:0000256" key="6">
    <source>
        <dbReference type="ARBA" id="ARBA00012487"/>
    </source>
</evidence>
<reference evidence="20 21" key="1">
    <citation type="submission" date="2024-02" db="EMBL/GenBank/DDBJ databases">
        <title>Seven novel Bacillus-like species.</title>
        <authorList>
            <person name="Liu G."/>
        </authorList>
    </citation>
    <scope>NUCLEOTIDE SEQUENCE [LARGE SCALE GENOMIC DNA]</scope>
    <source>
        <strain evidence="20 21">FJAT-52991</strain>
    </source>
</reference>
<evidence type="ECO:0000256" key="13">
    <source>
        <dbReference type="ARBA" id="ARBA00022989"/>
    </source>
</evidence>
<evidence type="ECO:0000256" key="17">
    <source>
        <dbReference type="ARBA" id="ARBA00023264"/>
    </source>
</evidence>
<evidence type="ECO:0000256" key="10">
    <source>
        <dbReference type="ARBA" id="ARBA00022679"/>
    </source>
</evidence>
<dbReference type="EC" id="2.7.7.41" evidence="6 18"/>
<dbReference type="EMBL" id="CP147404">
    <property type="protein sequence ID" value="WXB94365.1"/>
    <property type="molecule type" value="Genomic_DNA"/>
</dbReference>
<evidence type="ECO:0000313" key="21">
    <source>
        <dbReference type="Proteomes" id="UP001387364"/>
    </source>
</evidence>
<dbReference type="PANTHER" id="PTHR46382:SF1">
    <property type="entry name" value="PHOSPHATIDATE CYTIDYLYLTRANSFERASE"/>
    <property type="match status" value="1"/>
</dbReference>
<name>A0ABZ2NAQ9_9BACI</name>
<keyword evidence="12 18" id="KW-0548">Nucleotidyltransferase</keyword>
<comment type="similarity">
    <text evidence="5 18">Belongs to the CDS family.</text>
</comment>
<proteinExistence type="inferred from homology"/>
<evidence type="ECO:0000256" key="2">
    <source>
        <dbReference type="ARBA" id="ARBA00004651"/>
    </source>
</evidence>
<keyword evidence="9" id="KW-0444">Lipid biosynthesis</keyword>
<keyword evidence="14" id="KW-0443">Lipid metabolism</keyword>
<feature type="transmembrane region" description="Helical" evidence="19">
    <location>
        <begin position="132"/>
        <end position="153"/>
    </location>
</feature>
<comment type="subcellular location">
    <subcellularLocation>
        <location evidence="2">Cell membrane</location>
        <topology evidence="2">Multi-pass membrane protein</topology>
    </subcellularLocation>
</comment>
<dbReference type="PANTHER" id="PTHR46382">
    <property type="entry name" value="PHOSPHATIDATE CYTIDYLYLTRANSFERASE"/>
    <property type="match status" value="1"/>
</dbReference>